<dbReference type="Proteomes" id="UP000242414">
    <property type="component" value="Unassembled WGS sequence"/>
</dbReference>
<dbReference type="Gene3D" id="1.10.150.130">
    <property type="match status" value="1"/>
</dbReference>
<dbReference type="PANTHER" id="PTHR35617:SF3">
    <property type="entry name" value="CORE-BINDING (CB) DOMAIN-CONTAINING PROTEIN"/>
    <property type="match status" value="1"/>
</dbReference>
<dbReference type="OrthoDB" id="2288922at2759"/>
<organism evidence="2">
    <name type="scientific">Rhizopus microsporus var. microsporus</name>
    <dbReference type="NCBI Taxonomy" id="86635"/>
    <lineage>
        <taxon>Eukaryota</taxon>
        <taxon>Fungi</taxon>
        <taxon>Fungi incertae sedis</taxon>
        <taxon>Mucoromycota</taxon>
        <taxon>Mucoromycotina</taxon>
        <taxon>Mucoromycetes</taxon>
        <taxon>Mucorales</taxon>
        <taxon>Mucorineae</taxon>
        <taxon>Rhizopodaceae</taxon>
        <taxon>Rhizopus</taxon>
    </lineage>
</organism>
<evidence type="ECO:0000313" key="2">
    <source>
        <dbReference type="EMBL" id="ORE05979.1"/>
    </source>
</evidence>
<keyword evidence="1" id="KW-0238">DNA-binding</keyword>
<sequence>MSSPPTDNLRQTCSRSREQYRRLRITASSQQTSMADSAFRFQEQNRPAVGAPRYGLLCRPYESPPTKARILDDGFEFNRDRRTIDPMKINLYELLPQPSMESNSTLLVQDPPGTSSSSHYHRLSLNQRSLVAPFNTNGSVEPNSYSANRYYVHNSFHSLAISSEALETLRLESLKSGVGSIPGLSDVSSSILLDRRLENSTTNRAYRRGQFLFLEWSLQHRVNINGFSAALIVNFLSDMHYQFGYSSSTFPSFCSSILAFHQNKASLDNELHLVNNLLDTLARREPPKQIHRPTIDISPALNHIRQIQSTTSTPLPLLQKKTAFLLAMTAFLRPSDLHLVSPKETRDHRRIIKPFTIFPNQNCSLCSVRAFIALRDHPSLSHLSTRSLLFVNSRCPQEPLATSTISKWLRNMIRISTEERNVSVRSIASLLALCRDIPKGDIITLRNRTNSSTFENHYRREHMSCFNFTQILLLTDSSTSTEEERVDFDMDDQEEDTFFDAMQE</sequence>
<accession>A0A1X0R1U6</accession>
<gene>
    <name evidence="2" type="ORF">BCV72DRAFT_305917</name>
</gene>
<dbReference type="VEuPathDB" id="FungiDB:BCV72DRAFT_305917"/>
<evidence type="ECO:0000256" key="1">
    <source>
        <dbReference type="ARBA" id="ARBA00023125"/>
    </source>
</evidence>
<protein>
    <submittedName>
        <fullName evidence="2">Uncharacterized protein</fullName>
    </submittedName>
</protein>
<proteinExistence type="predicted"/>
<reference evidence="2" key="1">
    <citation type="journal article" date="2016" name="Proc. Natl. Acad. Sci. U.S.A.">
        <title>Lipid metabolic changes in an early divergent fungus govern the establishment of a mutualistic symbiosis with endobacteria.</title>
        <authorList>
            <person name="Lastovetsky O.A."/>
            <person name="Gaspar M.L."/>
            <person name="Mondo S.J."/>
            <person name="LaButti K.M."/>
            <person name="Sandor L."/>
            <person name="Grigoriev I.V."/>
            <person name="Henry S.A."/>
            <person name="Pawlowska T.E."/>
        </authorList>
    </citation>
    <scope>NUCLEOTIDE SEQUENCE [LARGE SCALE GENOMIC DNA]</scope>
    <source>
        <strain evidence="2">ATCC 52814</strain>
    </source>
</reference>
<name>A0A1X0R1U6_RHIZD</name>
<dbReference type="GO" id="GO:0003677">
    <property type="term" value="F:DNA binding"/>
    <property type="evidence" value="ECO:0007669"/>
    <property type="project" value="UniProtKB-KW"/>
</dbReference>
<dbReference type="InterPro" id="IPR010998">
    <property type="entry name" value="Integrase_recombinase_N"/>
</dbReference>
<dbReference type="PANTHER" id="PTHR35617">
    <property type="entry name" value="PHAGE_INTEGRASE DOMAIN-CONTAINING PROTEIN"/>
    <property type="match status" value="1"/>
</dbReference>
<dbReference type="AlphaFoldDB" id="A0A1X0R1U6"/>
<dbReference type="EMBL" id="KV921932">
    <property type="protein sequence ID" value="ORE05979.1"/>
    <property type="molecule type" value="Genomic_DNA"/>
</dbReference>